<evidence type="ECO:0000259" key="3">
    <source>
        <dbReference type="SMART" id="SM00062"/>
    </source>
</evidence>
<dbReference type="CDD" id="cd01004">
    <property type="entry name" value="PBP2_MidA_like"/>
    <property type="match status" value="1"/>
</dbReference>
<dbReference type="RefSeq" id="WP_367625334.1">
    <property type="nucleotide sequence ID" value="NZ_JBFNQD010000008.1"/>
</dbReference>
<name>A0ABV3PR40_9HYPH</name>
<dbReference type="InterPro" id="IPR001638">
    <property type="entry name" value="Solute-binding_3/MltF_N"/>
</dbReference>
<accession>A0ABV3PR40</accession>
<dbReference type="PANTHER" id="PTHR35936">
    <property type="entry name" value="MEMBRANE-BOUND LYTIC MUREIN TRANSGLYCOSYLASE F"/>
    <property type="match status" value="1"/>
</dbReference>
<dbReference type="SUPFAM" id="SSF53850">
    <property type="entry name" value="Periplasmic binding protein-like II"/>
    <property type="match status" value="1"/>
</dbReference>
<evidence type="ECO:0000313" key="5">
    <source>
        <dbReference type="Proteomes" id="UP001555786"/>
    </source>
</evidence>
<protein>
    <submittedName>
        <fullName evidence="4">ABC transporter substrate-binding protein</fullName>
    </submittedName>
</protein>
<dbReference type="Pfam" id="PF00497">
    <property type="entry name" value="SBP_bac_3"/>
    <property type="match status" value="1"/>
</dbReference>
<organism evidence="4 5">
    <name type="scientific">Labrys neptuniae</name>
    <dbReference type="NCBI Taxonomy" id="376174"/>
    <lineage>
        <taxon>Bacteria</taxon>
        <taxon>Pseudomonadati</taxon>
        <taxon>Pseudomonadota</taxon>
        <taxon>Alphaproteobacteria</taxon>
        <taxon>Hyphomicrobiales</taxon>
        <taxon>Xanthobacteraceae</taxon>
        <taxon>Labrys</taxon>
    </lineage>
</organism>
<dbReference type="SMART" id="SM00062">
    <property type="entry name" value="PBPb"/>
    <property type="match status" value="1"/>
</dbReference>
<feature type="signal peptide" evidence="2">
    <location>
        <begin position="1"/>
        <end position="29"/>
    </location>
</feature>
<evidence type="ECO:0000256" key="2">
    <source>
        <dbReference type="SAM" id="SignalP"/>
    </source>
</evidence>
<comment type="caution">
    <text evidence="4">The sequence shown here is derived from an EMBL/GenBank/DDBJ whole genome shotgun (WGS) entry which is preliminary data.</text>
</comment>
<sequence length="279" mass="29974">MRSTKTHFACTAFCGFAALLSVSTEATWAADVPSFARNGTFKVCTSGEFPPMEFYDKPGDKALVGFEIDVAEALAQQWGAKTDYVVGDFKGLLPSLDSQRCDAVMSGITLRPERLQKYDGIGYFTTSTVMVTAAGDSGTKVPEDFSGKTVAVEAGTTFEPTLAALNATFAKAGRPEAVLQPYPSASAVIQQILVGRAAGTITLDTTAAYRMAQTPGRLQVPYTYPNKEYYAIYLRKDAGDRKAVRAGLEALKAEGRMQDMLKKWNLSPEAVEVDGAAAR</sequence>
<proteinExistence type="predicted"/>
<dbReference type="EMBL" id="JBFNQD010000008">
    <property type="protein sequence ID" value="MEW9308133.1"/>
    <property type="molecule type" value="Genomic_DNA"/>
</dbReference>
<evidence type="ECO:0000313" key="4">
    <source>
        <dbReference type="EMBL" id="MEW9308133.1"/>
    </source>
</evidence>
<evidence type="ECO:0000256" key="1">
    <source>
        <dbReference type="ARBA" id="ARBA00022729"/>
    </source>
</evidence>
<feature type="domain" description="Solute-binding protein family 3/N-terminal" evidence="3">
    <location>
        <begin position="40"/>
        <end position="268"/>
    </location>
</feature>
<dbReference type="Proteomes" id="UP001555786">
    <property type="component" value="Unassembled WGS sequence"/>
</dbReference>
<reference evidence="4 5" key="1">
    <citation type="submission" date="2024-07" db="EMBL/GenBank/DDBJ databases">
        <title>Description of Labrys sedimenti sp. nov., isolated from a diclofenac-degrading enrichment culture.</title>
        <authorList>
            <person name="Tancsics A."/>
            <person name="Csepanyi A."/>
        </authorList>
    </citation>
    <scope>NUCLEOTIDE SEQUENCE [LARGE SCALE GENOMIC DNA]</scope>
    <source>
        <strain evidence="4 5">LMG 23578</strain>
    </source>
</reference>
<keyword evidence="5" id="KW-1185">Reference proteome</keyword>
<feature type="chain" id="PRO_5046829422" evidence="2">
    <location>
        <begin position="30"/>
        <end position="279"/>
    </location>
</feature>
<keyword evidence="1 2" id="KW-0732">Signal</keyword>
<gene>
    <name evidence="4" type="ORF">ABXS05_21435</name>
</gene>
<dbReference type="Gene3D" id="3.40.190.10">
    <property type="entry name" value="Periplasmic binding protein-like II"/>
    <property type="match status" value="2"/>
</dbReference>
<dbReference type="PANTHER" id="PTHR35936:SF17">
    <property type="entry name" value="ARGININE-BINDING EXTRACELLULAR PROTEIN ARTP"/>
    <property type="match status" value="1"/>
</dbReference>